<dbReference type="Proteomes" id="UP000800235">
    <property type="component" value="Unassembled WGS sequence"/>
</dbReference>
<accession>A0A9P4NG00</accession>
<dbReference type="PANTHER" id="PTHR38795:SF1">
    <property type="entry name" value="DUF6604 DOMAIN-CONTAINING PROTEIN"/>
    <property type="match status" value="1"/>
</dbReference>
<organism evidence="2 3">
    <name type="scientific">Tothia fuscella</name>
    <dbReference type="NCBI Taxonomy" id="1048955"/>
    <lineage>
        <taxon>Eukaryota</taxon>
        <taxon>Fungi</taxon>
        <taxon>Dikarya</taxon>
        <taxon>Ascomycota</taxon>
        <taxon>Pezizomycotina</taxon>
        <taxon>Dothideomycetes</taxon>
        <taxon>Pleosporomycetidae</taxon>
        <taxon>Venturiales</taxon>
        <taxon>Cylindrosympodiaceae</taxon>
        <taxon>Tothia</taxon>
    </lineage>
</organism>
<dbReference type="PANTHER" id="PTHR38795">
    <property type="entry name" value="DUF6604 DOMAIN-CONTAINING PROTEIN"/>
    <property type="match status" value="1"/>
</dbReference>
<reference evidence="2" key="1">
    <citation type="journal article" date="2020" name="Stud. Mycol.">
        <title>101 Dothideomycetes genomes: a test case for predicting lifestyles and emergence of pathogens.</title>
        <authorList>
            <person name="Haridas S."/>
            <person name="Albert R."/>
            <person name="Binder M."/>
            <person name="Bloem J."/>
            <person name="Labutti K."/>
            <person name="Salamov A."/>
            <person name="Andreopoulos B."/>
            <person name="Baker S."/>
            <person name="Barry K."/>
            <person name="Bills G."/>
            <person name="Bluhm B."/>
            <person name="Cannon C."/>
            <person name="Castanera R."/>
            <person name="Culley D."/>
            <person name="Daum C."/>
            <person name="Ezra D."/>
            <person name="Gonzalez J."/>
            <person name="Henrissat B."/>
            <person name="Kuo A."/>
            <person name="Liang C."/>
            <person name="Lipzen A."/>
            <person name="Lutzoni F."/>
            <person name="Magnuson J."/>
            <person name="Mondo S."/>
            <person name="Nolan M."/>
            <person name="Ohm R."/>
            <person name="Pangilinan J."/>
            <person name="Park H.-J."/>
            <person name="Ramirez L."/>
            <person name="Alfaro M."/>
            <person name="Sun H."/>
            <person name="Tritt A."/>
            <person name="Yoshinaga Y."/>
            <person name="Zwiers L.-H."/>
            <person name="Turgeon B."/>
            <person name="Goodwin S."/>
            <person name="Spatafora J."/>
            <person name="Crous P."/>
            <person name="Grigoriev I."/>
        </authorList>
    </citation>
    <scope>NUCLEOTIDE SEQUENCE</scope>
    <source>
        <strain evidence="2">CBS 130266</strain>
    </source>
</reference>
<dbReference type="EMBL" id="MU007114">
    <property type="protein sequence ID" value="KAF2420017.1"/>
    <property type="molecule type" value="Genomic_DNA"/>
</dbReference>
<feature type="domain" description="DUF6604" evidence="1">
    <location>
        <begin position="12"/>
        <end position="307"/>
    </location>
</feature>
<keyword evidence="3" id="KW-1185">Reference proteome</keyword>
<evidence type="ECO:0000313" key="2">
    <source>
        <dbReference type="EMBL" id="KAF2420017.1"/>
    </source>
</evidence>
<sequence length="921" mass="103366">MLPDTLTSSYSRYKEYTNVFTTWLGQAAKKCGYQSPHEAIASHIPFSLTFNNESKAPRLKGKARKLAKEAAKEISSPEHQPVPVAHKVTTLQLLQQAELVANCAEPKITIPEQVRKILQRAIFARERCAKWFQKAANPNVDSDEGHAHFIGVLQQASVMLCQAKNKEVARTGPVKEWRAGKTVGHADLHNRFAELELENDNDGASFSEDLNITALDVTAEALQANETGGTSTRNAPLAIQASSEIEVNFVWEFGFMMFCFFEDLQSIKDHLVQTWKCYRAGDLDLITATIVTTAAFELVRQAEIELIAEVPEIFAHTEDSYRLISRLLLSLEATRKGPRTEDVTEDARAKRLEISDLEEFVFRPTSYVCGNFAKGYTKVRKWDGYAWPPKAMQMRLEYCEHAEMLNSQRMAKFEWEDRRLVQLLMDLCLEEEMETFRDKKYQHLKVTMPYEDALKGALRPLWDKGAVSTFSVFAAQVSVELQSVLADGFEGTKILEAARTDVDGTFKFVASIGPELFLTGGGTIWPRKDVAIFGNLFLKVTQPLSYKVLAAWKRAWLRLTEAKTLESGELAGGEVQHTRVDEITELCKKGGYDDATAVRMGEAFKKMNPKIIQSTPDPNFVAIQNPLYAGNLLLDMVSLTEVAGIHLSTACPSIFAVAYLYHASRTFGLLDTKWPAMETILERNVGPIFAGTIPQTAQDMYKLLRYRMGDNPKVSMRRNKKKTWALRMTPIAQPLRQSLEGKEPLSRILYQLDVLAGQYGTSDEVVSTIEGHGAVGGAEDTASSQKIANPFTPQQKYPRRLLTPVQSLARLKTYLSKTLPDMHFDYIGLTRSCNTLLCRVRSRVEKIIEKRFPRDTEPGSDFDHAFICLVLTILHDSETAFHAQRKSKKKTDTVVVGENLKAAACVLRDFLHDMQDGTGAS</sequence>
<comment type="caution">
    <text evidence="2">The sequence shown here is derived from an EMBL/GenBank/DDBJ whole genome shotgun (WGS) entry which is preliminary data.</text>
</comment>
<dbReference type="OrthoDB" id="5238236at2759"/>
<dbReference type="Pfam" id="PF20253">
    <property type="entry name" value="DUF6604"/>
    <property type="match status" value="1"/>
</dbReference>
<gene>
    <name evidence="2" type="ORF">EJ08DRAFT_665773</name>
</gene>
<name>A0A9P4NG00_9PEZI</name>
<evidence type="ECO:0000259" key="1">
    <source>
        <dbReference type="Pfam" id="PF20253"/>
    </source>
</evidence>
<proteinExistence type="predicted"/>
<evidence type="ECO:0000313" key="3">
    <source>
        <dbReference type="Proteomes" id="UP000800235"/>
    </source>
</evidence>
<dbReference type="InterPro" id="IPR046539">
    <property type="entry name" value="DUF6604"/>
</dbReference>
<dbReference type="AlphaFoldDB" id="A0A9P4NG00"/>
<protein>
    <recommendedName>
        <fullName evidence="1">DUF6604 domain-containing protein</fullName>
    </recommendedName>
</protein>